<dbReference type="AlphaFoldDB" id="A0AB38XMB7"/>
<dbReference type="RefSeq" id="WP_004804830.1">
    <property type="nucleotide sequence ID" value="NZ_CP116394.1"/>
</dbReference>
<feature type="domain" description="LysM" evidence="1">
    <location>
        <begin position="82"/>
        <end position="131"/>
    </location>
</feature>
<accession>A0AB38XMB7</accession>
<sequence>MSALPITPEIRPVRHLQVVDAAYLRRLQGSKSSVLKQQKVDSATTVSALQRLGMLVSLAVAVFLGSALGLSLPGATYDGPTVSYTVSSGDTLWSIAKYVAADVSVADTVEHIKELNGLQSSQLHPGQQLSVPSR</sequence>
<dbReference type="PROSITE" id="PS51782">
    <property type="entry name" value="LYSM"/>
    <property type="match status" value="1"/>
</dbReference>
<evidence type="ECO:0000313" key="2">
    <source>
        <dbReference type="EMBL" id="WCE45324.1"/>
    </source>
</evidence>
<dbReference type="Gene3D" id="3.10.350.10">
    <property type="entry name" value="LysM domain"/>
    <property type="match status" value="1"/>
</dbReference>
<dbReference type="SUPFAM" id="SSF54106">
    <property type="entry name" value="LysM domain"/>
    <property type="match status" value="1"/>
</dbReference>
<dbReference type="SMART" id="SM00257">
    <property type="entry name" value="LysM"/>
    <property type="match status" value="1"/>
</dbReference>
<dbReference type="EMBL" id="CP116394">
    <property type="protein sequence ID" value="WCE45324.1"/>
    <property type="molecule type" value="Genomic_DNA"/>
</dbReference>
<gene>
    <name evidence="2" type="ORF">PIG85_06535</name>
</gene>
<evidence type="ECO:0000313" key="3">
    <source>
        <dbReference type="Proteomes" id="UP001211044"/>
    </source>
</evidence>
<dbReference type="CDD" id="cd00118">
    <property type="entry name" value="LysM"/>
    <property type="match status" value="1"/>
</dbReference>
<dbReference type="InterPro" id="IPR036779">
    <property type="entry name" value="LysM_dom_sf"/>
</dbReference>
<name>A0AB38XMB7_9ACTO</name>
<proteinExistence type="predicted"/>
<organism evidence="2 3">
    <name type="scientific">Winkia neuii subsp. anitrata</name>
    <dbReference type="NCBI Taxonomy" id="29318"/>
    <lineage>
        <taxon>Bacteria</taxon>
        <taxon>Bacillati</taxon>
        <taxon>Actinomycetota</taxon>
        <taxon>Actinomycetes</taxon>
        <taxon>Actinomycetales</taxon>
        <taxon>Actinomycetaceae</taxon>
        <taxon>Winkia</taxon>
    </lineage>
</organism>
<reference evidence="2" key="1">
    <citation type="submission" date="2023-01" db="EMBL/GenBank/DDBJ databases">
        <title>Comparative Genomic Analysis of the Clinically-Derived Winkia Strain NY0527 Provides Evidence into the Taxonomic Reassignment of Winkia neuii and Characterizes Their Virulence Traits.</title>
        <authorList>
            <person name="Cai X."/>
            <person name="Peng Y."/>
            <person name="Li M."/>
            <person name="Qiu Y."/>
            <person name="Wang Y."/>
            <person name="Xu L."/>
            <person name="Hou Q."/>
        </authorList>
    </citation>
    <scope>NUCLEOTIDE SEQUENCE</scope>
    <source>
        <strain evidence="2">NY0527</strain>
    </source>
</reference>
<dbReference type="Pfam" id="PF01476">
    <property type="entry name" value="LysM"/>
    <property type="match status" value="1"/>
</dbReference>
<dbReference type="KEGG" id="wne:PIG85_06535"/>
<dbReference type="InterPro" id="IPR018392">
    <property type="entry name" value="LysM"/>
</dbReference>
<evidence type="ECO:0000259" key="1">
    <source>
        <dbReference type="PROSITE" id="PS51782"/>
    </source>
</evidence>
<dbReference type="Proteomes" id="UP001211044">
    <property type="component" value="Chromosome"/>
</dbReference>
<protein>
    <submittedName>
        <fullName evidence="2">LysM peptidoglycan-binding domain-containing protein</fullName>
    </submittedName>
</protein>